<reference evidence="1 2" key="1">
    <citation type="submission" date="2019-03" db="EMBL/GenBank/DDBJ databases">
        <title>Genomic Encyclopedia of Type Strains, Phase IV (KMG-IV): sequencing the most valuable type-strain genomes for metagenomic binning, comparative biology and taxonomic classification.</title>
        <authorList>
            <person name="Goeker M."/>
        </authorList>
    </citation>
    <scope>NUCLEOTIDE SEQUENCE [LARGE SCALE GENOMIC DNA]</scope>
    <source>
        <strain evidence="1 2">LX-B</strain>
    </source>
</reference>
<dbReference type="Pfam" id="PF21699">
    <property type="entry name" value="TM1266-like"/>
    <property type="match status" value="1"/>
</dbReference>
<evidence type="ECO:0000313" key="1">
    <source>
        <dbReference type="EMBL" id="TCL70701.1"/>
    </source>
</evidence>
<evidence type="ECO:0000313" key="2">
    <source>
        <dbReference type="Proteomes" id="UP000295008"/>
    </source>
</evidence>
<dbReference type="AlphaFoldDB" id="A0A4R1RVM8"/>
<dbReference type="Gene3D" id="3.30.70.1150">
    <property type="entry name" value="ACT-like. Chain A, domain 2"/>
    <property type="match status" value="1"/>
</dbReference>
<dbReference type="EMBL" id="SLUN01000009">
    <property type="protein sequence ID" value="TCL70701.1"/>
    <property type="molecule type" value="Genomic_DNA"/>
</dbReference>
<dbReference type="InterPro" id="IPR027271">
    <property type="entry name" value="Acetolactate_synth/TF_NikR_C"/>
</dbReference>
<name>A0A4R1RVM8_HYDET</name>
<keyword evidence="2" id="KW-1185">Reference proteome</keyword>
<gene>
    <name evidence="1" type="ORF">EDC14_100918</name>
</gene>
<dbReference type="RefSeq" id="WP_132013982.1">
    <property type="nucleotide sequence ID" value="NZ_SLUN01000009.1"/>
</dbReference>
<proteinExistence type="predicted"/>
<protein>
    <submittedName>
        <fullName evidence="1">Putative iron-only hydrogenase system regulator</fullName>
    </submittedName>
</protein>
<dbReference type="NCBIfam" id="TIGR03959">
    <property type="entry name" value="hyd_TM1266"/>
    <property type="match status" value="1"/>
</dbReference>
<dbReference type="InterPro" id="IPR023860">
    <property type="entry name" value="FeFe-hyd_TM1266"/>
</dbReference>
<organism evidence="1 2">
    <name type="scientific">Hydrogenispora ethanolica</name>
    <dbReference type="NCBI Taxonomy" id="1082276"/>
    <lineage>
        <taxon>Bacteria</taxon>
        <taxon>Bacillati</taxon>
        <taxon>Bacillota</taxon>
        <taxon>Hydrogenispora</taxon>
    </lineage>
</organism>
<accession>A0A4R1RVM8</accession>
<sequence>MSEDKRLGVIAIILENPHDSQAKVNGYISEASTIVVGRMGIPYREKNVGVLALIVDGTENEINSLTGRLGNIAGVSARATLTKKL</sequence>
<comment type="caution">
    <text evidence="1">The sequence shown here is derived from an EMBL/GenBank/DDBJ whole genome shotgun (WGS) entry which is preliminary data.</text>
</comment>
<dbReference type="Proteomes" id="UP000295008">
    <property type="component" value="Unassembled WGS sequence"/>
</dbReference>
<dbReference type="OrthoDB" id="9796135at2"/>
<dbReference type="SUPFAM" id="SSF55021">
    <property type="entry name" value="ACT-like"/>
    <property type="match status" value="1"/>
</dbReference>
<dbReference type="InterPro" id="IPR045865">
    <property type="entry name" value="ACT-like_dom_sf"/>
</dbReference>